<proteinExistence type="predicted"/>
<dbReference type="AlphaFoldDB" id="A0AA43TUT8"/>
<keyword evidence="2" id="KW-1185">Reference proteome</keyword>
<evidence type="ECO:0000313" key="1">
    <source>
        <dbReference type="EMBL" id="MDI1492391.1"/>
    </source>
</evidence>
<comment type="caution">
    <text evidence="1">The sequence shown here is derived from an EMBL/GenBank/DDBJ whole genome shotgun (WGS) entry which is preliminary data.</text>
</comment>
<accession>A0AA43TUT8</accession>
<sequence>MIALCSLGQTTYGSTIKLSDLPGLAPAPLGSDHPPLVLNASLRPSSEINNIAGSEISLPIGQIAHALMTLMTPVWLNLGPQPVPLAKAVSPSSSTSYADHIFPLNVTLTPGPQNPNILTSQAAGWAAIDLLSSILSLANPNDTTAKVPTSQIIFNKLLNAGTIAFQRGGGPTGDQALLAAHLICIDDARSSMANYSSEYDGYNIALDTFGSQIPAKTVIGLIFRLLMDLPLS</sequence>
<reference evidence="1" key="1">
    <citation type="journal article" date="2023" name="Genome Biol. Evol.">
        <title>First Whole Genome Sequence and Flow Cytometry Genome Size Data for the Lichen-Forming Fungus Ramalina farinacea (Ascomycota).</title>
        <authorList>
            <person name="Llewellyn T."/>
            <person name="Mian S."/>
            <person name="Hill R."/>
            <person name="Leitch I.J."/>
            <person name="Gaya E."/>
        </authorList>
    </citation>
    <scope>NUCLEOTIDE SEQUENCE</scope>
    <source>
        <strain evidence="1">LIQ254RAFAR</strain>
    </source>
</reference>
<dbReference type="Proteomes" id="UP001161017">
    <property type="component" value="Unassembled WGS sequence"/>
</dbReference>
<evidence type="ECO:0000313" key="2">
    <source>
        <dbReference type="Proteomes" id="UP001161017"/>
    </source>
</evidence>
<dbReference type="EMBL" id="JAPUFD010000018">
    <property type="protein sequence ID" value="MDI1492391.1"/>
    <property type="molecule type" value="Genomic_DNA"/>
</dbReference>
<organism evidence="1 2">
    <name type="scientific">Ramalina farinacea</name>
    <dbReference type="NCBI Taxonomy" id="258253"/>
    <lineage>
        <taxon>Eukaryota</taxon>
        <taxon>Fungi</taxon>
        <taxon>Dikarya</taxon>
        <taxon>Ascomycota</taxon>
        <taxon>Pezizomycotina</taxon>
        <taxon>Lecanoromycetes</taxon>
        <taxon>OSLEUM clade</taxon>
        <taxon>Lecanoromycetidae</taxon>
        <taxon>Lecanorales</taxon>
        <taxon>Lecanorineae</taxon>
        <taxon>Ramalinaceae</taxon>
        <taxon>Ramalina</taxon>
    </lineage>
</organism>
<protein>
    <submittedName>
        <fullName evidence="1">Uncharacterized protein</fullName>
    </submittedName>
</protein>
<gene>
    <name evidence="1" type="ORF">OHK93_003605</name>
</gene>
<name>A0AA43TUT8_9LECA</name>